<feature type="region of interest" description="Disordered" evidence="1">
    <location>
        <begin position="1"/>
        <end position="27"/>
    </location>
</feature>
<evidence type="ECO:0000313" key="2">
    <source>
        <dbReference type="EMBL" id="CAH9088387.1"/>
    </source>
</evidence>
<name>A0AAV0D292_9ASTE</name>
<evidence type="ECO:0000313" key="3">
    <source>
        <dbReference type="Proteomes" id="UP001152523"/>
    </source>
</evidence>
<organism evidence="2 3">
    <name type="scientific">Cuscuta epithymum</name>
    <dbReference type="NCBI Taxonomy" id="186058"/>
    <lineage>
        <taxon>Eukaryota</taxon>
        <taxon>Viridiplantae</taxon>
        <taxon>Streptophyta</taxon>
        <taxon>Embryophyta</taxon>
        <taxon>Tracheophyta</taxon>
        <taxon>Spermatophyta</taxon>
        <taxon>Magnoliopsida</taxon>
        <taxon>eudicotyledons</taxon>
        <taxon>Gunneridae</taxon>
        <taxon>Pentapetalae</taxon>
        <taxon>asterids</taxon>
        <taxon>lamiids</taxon>
        <taxon>Solanales</taxon>
        <taxon>Convolvulaceae</taxon>
        <taxon>Cuscuteae</taxon>
        <taxon>Cuscuta</taxon>
        <taxon>Cuscuta subgen. Cuscuta</taxon>
    </lineage>
</organism>
<protein>
    <submittedName>
        <fullName evidence="2">Uncharacterized protein</fullName>
    </submittedName>
</protein>
<reference evidence="2" key="1">
    <citation type="submission" date="2022-07" db="EMBL/GenBank/DDBJ databases">
        <authorList>
            <person name="Macas J."/>
            <person name="Novak P."/>
            <person name="Neumann P."/>
        </authorList>
    </citation>
    <scope>NUCLEOTIDE SEQUENCE</scope>
</reference>
<comment type="caution">
    <text evidence="2">The sequence shown here is derived from an EMBL/GenBank/DDBJ whole genome shotgun (WGS) entry which is preliminary data.</text>
</comment>
<accession>A0AAV0D292</accession>
<dbReference type="EMBL" id="CAMAPF010000059">
    <property type="protein sequence ID" value="CAH9088387.1"/>
    <property type="molecule type" value="Genomic_DNA"/>
</dbReference>
<gene>
    <name evidence="2" type="ORF">CEPIT_LOCUS10456</name>
</gene>
<dbReference type="Proteomes" id="UP001152523">
    <property type="component" value="Unassembled WGS sequence"/>
</dbReference>
<feature type="compositionally biased region" description="Basic and acidic residues" evidence="1">
    <location>
        <begin position="1"/>
        <end position="15"/>
    </location>
</feature>
<keyword evidence="3" id="KW-1185">Reference proteome</keyword>
<dbReference type="AlphaFoldDB" id="A0AAV0D292"/>
<proteinExistence type="predicted"/>
<sequence>MPKLTGKEKRKEVLHPTKSSSRLKAKAQAREMEDAISAMDQISDSEFENEIQTSEAEDLSKLEKVLEGVEVKSSPLIKNDVAVKTIDQTKEVNEPIIELVVEPTVKPVSIDNVENQLQPMANIDAYAATLGNSMVTNSLSLKKTVPKQPFASLFKDNREPSKGMKLRYIEPVGEYIDLSNRIIPSITDLWGVLLGMLLCREVP</sequence>
<evidence type="ECO:0000256" key="1">
    <source>
        <dbReference type="SAM" id="MobiDB-lite"/>
    </source>
</evidence>